<proteinExistence type="predicted"/>
<dbReference type="AlphaFoldDB" id="A0A0F9V7B6"/>
<evidence type="ECO:0000313" key="1">
    <source>
        <dbReference type="EMBL" id="KKN69401.1"/>
    </source>
</evidence>
<protein>
    <submittedName>
        <fullName evidence="1">Uncharacterized protein</fullName>
    </submittedName>
</protein>
<name>A0A0F9V7B6_9ZZZZ</name>
<dbReference type="EMBL" id="LAZR01000427">
    <property type="protein sequence ID" value="KKN69401.1"/>
    <property type="molecule type" value="Genomic_DNA"/>
</dbReference>
<comment type="caution">
    <text evidence="1">The sequence shown here is derived from an EMBL/GenBank/DDBJ whole genome shotgun (WGS) entry which is preliminary data.</text>
</comment>
<sequence>MAVKEGSNKAIFGAETKGPVKIEYVGPKDEVYMPADVRLPGGHTSRHTVFTKGKAVEVAGPMAAELLKQPDKFKAVS</sequence>
<reference evidence="1" key="1">
    <citation type="journal article" date="2015" name="Nature">
        <title>Complex archaea that bridge the gap between prokaryotes and eukaryotes.</title>
        <authorList>
            <person name="Spang A."/>
            <person name="Saw J.H."/>
            <person name="Jorgensen S.L."/>
            <person name="Zaremba-Niedzwiedzka K."/>
            <person name="Martijn J."/>
            <person name="Lind A.E."/>
            <person name="van Eijk R."/>
            <person name="Schleper C."/>
            <person name="Guy L."/>
            <person name="Ettema T.J."/>
        </authorList>
    </citation>
    <scope>NUCLEOTIDE SEQUENCE</scope>
</reference>
<organism evidence="1">
    <name type="scientific">marine sediment metagenome</name>
    <dbReference type="NCBI Taxonomy" id="412755"/>
    <lineage>
        <taxon>unclassified sequences</taxon>
        <taxon>metagenomes</taxon>
        <taxon>ecological metagenomes</taxon>
    </lineage>
</organism>
<gene>
    <name evidence="1" type="ORF">LCGC14_0441280</name>
</gene>
<accession>A0A0F9V7B6</accession>